<dbReference type="EMBL" id="JACGWO010000001">
    <property type="protein sequence ID" value="KAK4440653.1"/>
    <property type="molecule type" value="Genomic_DNA"/>
</dbReference>
<feature type="compositionally biased region" description="Basic residues" evidence="1">
    <location>
        <begin position="70"/>
        <end position="80"/>
    </location>
</feature>
<sequence>MEVESTVSQHAAAAAVAATAEPEVLEVSEDEVEVAVSADEKLENEGGGDEQARGCGQCCTRREAVFVAKRKRGRPRKQRTGKAPGQQFMAVPTYCPTPQKRGRGHLRGPGNWQTLVTSLGNFLLN</sequence>
<evidence type="ECO:0000313" key="3">
    <source>
        <dbReference type="Proteomes" id="UP001293254"/>
    </source>
</evidence>
<dbReference type="Proteomes" id="UP001293254">
    <property type="component" value="Unassembled WGS sequence"/>
</dbReference>
<accession>A0AAE1Z3E3</accession>
<protein>
    <submittedName>
        <fullName evidence="2">Uncharacterized protein</fullName>
    </submittedName>
</protein>
<organism evidence="2 3">
    <name type="scientific">Sesamum alatum</name>
    <dbReference type="NCBI Taxonomy" id="300844"/>
    <lineage>
        <taxon>Eukaryota</taxon>
        <taxon>Viridiplantae</taxon>
        <taxon>Streptophyta</taxon>
        <taxon>Embryophyta</taxon>
        <taxon>Tracheophyta</taxon>
        <taxon>Spermatophyta</taxon>
        <taxon>Magnoliopsida</taxon>
        <taxon>eudicotyledons</taxon>
        <taxon>Gunneridae</taxon>
        <taxon>Pentapetalae</taxon>
        <taxon>asterids</taxon>
        <taxon>lamiids</taxon>
        <taxon>Lamiales</taxon>
        <taxon>Pedaliaceae</taxon>
        <taxon>Sesamum</taxon>
    </lineage>
</organism>
<dbReference type="AlphaFoldDB" id="A0AAE1Z3E3"/>
<proteinExistence type="predicted"/>
<reference evidence="2" key="2">
    <citation type="journal article" date="2024" name="Plant">
        <title>Genomic evolution and insights into agronomic trait innovations of Sesamum species.</title>
        <authorList>
            <person name="Miao H."/>
            <person name="Wang L."/>
            <person name="Qu L."/>
            <person name="Liu H."/>
            <person name="Sun Y."/>
            <person name="Le M."/>
            <person name="Wang Q."/>
            <person name="Wei S."/>
            <person name="Zheng Y."/>
            <person name="Lin W."/>
            <person name="Duan Y."/>
            <person name="Cao H."/>
            <person name="Xiong S."/>
            <person name="Wang X."/>
            <person name="Wei L."/>
            <person name="Li C."/>
            <person name="Ma Q."/>
            <person name="Ju M."/>
            <person name="Zhao R."/>
            <person name="Li G."/>
            <person name="Mu C."/>
            <person name="Tian Q."/>
            <person name="Mei H."/>
            <person name="Zhang T."/>
            <person name="Gao T."/>
            <person name="Zhang H."/>
        </authorList>
    </citation>
    <scope>NUCLEOTIDE SEQUENCE</scope>
    <source>
        <strain evidence="2">3651</strain>
    </source>
</reference>
<evidence type="ECO:0000313" key="2">
    <source>
        <dbReference type="EMBL" id="KAK4440653.1"/>
    </source>
</evidence>
<keyword evidence="3" id="KW-1185">Reference proteome</keyword>
<gene>
    <name evidence="2" type="ORF">Salat_0400200</name>
</gene>
<evidence type="ECO:0000256" key="1">
    <source>
        <dbReference type="SAM" id="MobiDB-lite"/>
    </source>
</evidence>
<reference evidence="2" key="1">
    <citation type="submission" date="2020-06" db="EMBL/GenBank/DDBJ databases">
        <authorList>
            <person name="Li T."/>
            <person name="Hu X."/>
            <person name="Zhang T."/>
            <person name="Song X."/>
            <person name="Zhang H."/>
            <person name="Dai N."/>
            <person name="Sheng W."/>
            <person name="Hou X."/>
            <person name="Wei L."/>
        </authorList>
    </citation>
    <scope>NUCLEOTIDE SEQUENCE</scope>
    <source>
        <strain evidence="2">3651</strain>
        <tissue evidence="2">Leaf</tissue>
    </source>
</reference>
<feature type="compositionally biased region" description="Low complexity" evidence="1">
    <location>
        <begin position="11"/>
        <end position="22"/>
    </location>
</feature>
<feature type="region of interest" description="Disordered" evidence="1">
    <location>
        <begin position="1"/>
        <end position="30"/>
    </location>
</feature>
<name>A0AAE1Z3E3_9LAMI</name>
<feature type="region of interest" description="Disordered" evidence="1">
    <location>
        <begin position="70"/>
        <end position="93"/>
    </location>
</feature>
<comment type="caution">
    <text evidence="2">The sequence shown here is derived from an EMBL/GenBank/DDBJ whole genome shotgun (WGS) entry which is preliminary data.</text>
</comment>